<evidence type="ECO:0000313" key="3">
    <source>
        <dbReference type="EMBL" id="QBQ37550.1"/>
    </source>
</evidence>
<dbReference type="Proteomes" id="UP000294359">
    <property type="component" value="Chromosome"/>
</dbReference>
<evidence type="ECO:0000313" key="5">
    <source>
        <dbReference type="Proteomes" id="UP000619512"/>
    </source>
</evidence>
<organism evidence="2 5">
    <name type="scientific">Pseudoduganella plicata</name>
    <dbReference type="NCBI Taxonomy" id="321984"/>
    <lineage>
        <taxon>Bacteria</taxon>
        <taxon>Pseudomonadati</taxon>
        <taxon>Pseudomonadota</taxon>
        <taxon>Betaproteobacteria</taxon>
        <taxon>Burkholderiales</taxon>
        <taxon>Oxalobacteraceae</taxon>
        <taxon>Telluria group</taxon>
        <taxon>Pseudoduganella</taxon>
    </lineage>
</organism>
<proteinExistence type="predicted"/>
<evidence type="ECO:0008006" key="6">
    <source>
        <dbReference type="Google" id="ProtNLM"/>
    </source>
</evidence>
<dbReference type="RefSeq" id="WP_134386032.1">
    <property type="nucleotide sequence ID" value="NZ_BMWW01000004.1"/>
</dbReference>
<dbReference type="EMBL" id="CP038026">
    <property type="protein sequence ID" value="QBQ37550.1"/>
    <property type="molecule type" value="Genomic_DNA"/>
</dbReference>
<feature type="signal peptide" evidence="1">
    <location>
        <begin position="1"/>
        <end position="21"/>
    </location>
</feature>
<reference evidence="2" key="3">
    <citation type="submission" date="2022-12" db="EMBL/GenBank/DDBJ databases">
        <authorList>
            <person name="Sun Q."/>
            <person name="Kim S."/>
        </authorList>
    </citation>
    <scope>NUCLEOTIDE SEQUENCE</scope>
    <source>
        <strain evidence="2">KCTC 12344</strain>
    </source>
</reference>
<gene>
    <name evidence="3" type="ORF">E1742_16290</name>
    <name evidence="2" type="ORF">GCM10007388_25570</name>
</gene>
<evidence type="ECO:0000313" key="4">
    <source>
        <dbReference type="Proteomes" id="UP000294359"/>
    </source>
</evidence>
<dbReference type="Proteomes" id="UP000619512">
    <property type="component" value="Unassembled WGS sequence"/>
</dbReference>
<dbReference type="OrthoDB" id="8911971at2"/>
<accession>A0A4P7BGY2</accession>
<keyword evidence="4" id="KW-1185">Reference proteome</keyword>
<name>A0A4P7BGY2_9BURK</name>
<protein>
    <recommendedName>
        <fullName evidence="6">TonB C-terminal domain-containing protein</fullName>
    </recommendedName>
</protein>
<reference evidence="3 4" key="2">
    <citation type="submission" date="2019-03" db="EMBL/GenBank/DDBJ databases">
        <title>Draft Genome Sequences of Six Type Strains of the Genus Massilia.</title>
        <authorList>
            <person name="Miess H."/>
            <person name="Frediansyhah A."/>
            <person name="Gross H."/>
        </authorList>
    </citation>
    <scope>NUCLEOTIDE SEQUENCE [LARGE SCALE GENOMIC DNA]</scope>
    <source>
        <strain evidence="3 4">DSM 17505</strain>
    </source>
</reference>
<sequence length="170" mass="19239">MRKQTLSAGAIALFMCGSLVAQSRLPAPQYKLKAEERTGSHLRRDAARGRIPFDKTYAELTDEQKAIVRAPYESMAADDEPPFPKHGLKRVYETIVQIRRRVHMEGIFDAGVMVGPDGKASEVRVYRSPDPEVTKLFANLLVLQEYKPPLCHGVPCTQEYAFKVDLQYTW</sequence>
<dbReference type="EMBL" id="BMWW01000004">
    <property type="protein sequence ID" value="GGY91207.1"/>
    <property type="molecule type" value="Genomic_DNA"/>
</dbReference>
<feature type="chain" id="PRO_5044606813" description="TonB C-terminal domain-containing protein" evidence="1">
    <location>
        <begin position="22"/>
        <end position="170"/>
    </location>
</feature>
<reference evidence="2" key="1">
    <citation type="journal article" date="2014" name="Int. J. Syst. Evol. Microbiol.">
        <title>Complete genome sequence of Corynebacterium casei LMG S-19264T (=DSM 44701T), isolated from a smear-ripened cheese.</title>
        <authorList>
            <consortium name="US DOE Joint Genome Institute (JGI-PGF)"/>
            <person name="Walter F."/>
            <person name="Albersmeier A."/>
            <person name="Kalinowski J."/>
            <person name="Ruckert C."/>
        </authorList>
    </citation>
    <scope>NUCLEOTIDE SEQUENCE</scope>
    <source>
        <strain evidence="2">KCTC 12344</strain>
    </source>
</reference>
<dbReference type="AlphaFoldDB" id="A0A4P7BGY2"/>
<keyword evidence="1" id="KW-0732">Signal</keyword>
<evidence type="ECO:0000256" key="1">
    <source>
        <dbReference type="SAM" id="SignalP"/>
    </source>
</evidence>
<evidence type="ECO:0000313" key="2">
    <source>
        <dbReference type="EMBL" id="GGY91207.1"/>
    </source>
</evidence>